<comment type="caution">
    <text evidence="1">The sequence shown here is derived from an EMBL/GenBank/DDBJ whole genome shotgun (WGS) entry which is preliminary data.</text>
</comment>
<sequence>MAGIPGNGMKAQGLFYDFAPQSYRHPVLKVVARHEEVFGEAFFKKLQGTPPV</sequence>
<name>A0A850P243_9PROT</name>
<evidence type="ECO:0000313" key="1">
    <source>
        <dbReference type="EMBL" id="NVN37183.1"/>
    </source>
</evidence>
<protein>
    <submittedName>
        <fullName evidence="1">Uncharacterized protein</fullName>
    </submittedName>
</protein>
<dbReference type="EMBL" id="JABXXS010000019">
    <property type="protein sequence ID" value="NVN37183.1"/>
    <property type="molecule type" value="Genomic_DNA"/>
</dbReference>
<dbReference type="RefSeq" id="WP_176643218.1">
    <property type="nucleotide sequence ID" value="NZ_JABXXS010000019.1"/>
</dbReference>
<dbReference type="AlphaFoldDB" id="A0A850P243"/>
<gene>
    <name evidence="1" type="ORF">HUK81_09570</name>
</gene>
<evidence type="ECO:0000313" key="2">
    <source>
        <dbReference type="Proteomes" id="UP000522590"/>
    </source>
</evidence>
<organism evidence="1 2">
    <name type="scientific">Komagataeibacter swingsii</name>
    <dbReference type="NCBI Taxonomy" id="215220"/>
    <lineage>
        <taxon>Bacteria</taxon>
        <taxon>Pseudomonadati</taxon>
        <taxon>Pseudomonadota</taxon>
        <taxon>Alphaproteobacteria</taxon>
        <taxon>Acetobacterales</taxon>
        <taxon>Acetobacteraceae</taxon>
        <taxon>Komagataeibacter</taxon>
    </lineage>
</organism>
<dbReference type="Proteomes" id="UP000522590">
    <property type="component" value="Unassembled WGS sequence"/>
</dbReference>
<proteinExistence type="predicted"/>
<reference evidence="1 2" key="1">
    <citation type="submission" date="2020-06" db="EMBL/GenBank/DDBJ databases">
        <title>Description of novel acetic acid bacteria.</title>
        <authorList>
            <person name="Sombolestani A."/>
        </authorList>
    </citation>
    <scope>NUCLEOTIDE SEQUENCE [LARGE SCALE GENOMIC DNA]</scope>
    <source>
        <strain evidence="1 2">LMG 25</strain>
    </source>
</reference>
<accession>A0A850P243</accession>